<dbReference type="AlphaFoldDB" id="A0A815SK34"/>
<accession>A0A815SK34</accession>
<comment type="caution">
    <text evidence="1">The sequence shown here is derived from an EMBL/GenBank/DDBJ whole genome shotgun (WGS) entry which is preliminary data.</text>
</comment>
<reference evidence="1" key="1">
    <citation type="submission" date="2021-02" db="EMBL/GenBank/DDBJ databases">
        <authorList>
            <person name="Nowell W R."/>
        </authorList>
    </citation>
    <scope>NUCLEOTIDE SEQUENCE</scope>
</reference>
<proteinExistence type="predicted"/>
<name>A0A815SK34_9BILA</name>
<evidence type="ECO:0000313" key="2">
    <source>
        <dbReference type="EMBL" id="CAF4128757.1"/>
    </source>
</evidence>
<dbReference type="EMBL" id="CAJNOG010002179">
    <property type="protein sequence ID" value="CAF1493600.1"/>
    <property type="molecule type" value="Genomic_DNA"/>
</dbReference>
<dbReference type="Proteomes" id="UP000663844">
    <property type="component" value="Unassembled WGS sequence"/>
</dbReference>
<dbReference type="Proteomes" id="UP000663845">
    <property type="component" value="Unassembled WGS sequence"/>
</dbReference>
<sequence>MDTTPDSIERRRRIVQDHVLIWLDESMDETNKDYKHILTQIQTGVDNVSVFTQRDECIDFLSDAQGIKSLLVVKDTMAQQIMPLINDITQLNTVYIFNDIEIIHEEWIKKWNKIKRVHINIKDLCQALQLDVKQYNQDSIAMSFVTVNEMASTNDLNQLEPTFMYTQIFKDILLDMEHGEQAIKQFISYCRQNKSESAININRFEKEYHA</sequence>
<dbReference type="EMBL" id="CAJOAZ010006264">
    <property type="protein sequence ID" value="CAF4128757.1"/>
    <property type="molecule type" value="Genomic_DNA"/>
</dbReference>
<evidence type="ECO:0000313" key="1">
    <source>
        <dbReference type="EMBL" id="CAF1493600.1"/>
    </source>
</evidence>
<evidence type="ECO:0000313" key="3">
    <source>
        <dbReference type="Proteomes" id="UP000663845"/>
    </source>
</evidence>
<gene>
    <name evidence="1" type="ORF">JYZ213_LOCUS43068</name>
    <name evidence="2" type="ORF">OXD698_LOCUS36898</name>
</gene>
<organism evidence="1 3">
    <name type="scientific">Adineta steineri</name>
    <dbReference type="NCBI Taxonomy" id="433720"/>
    <lineage>
        <taxon>Eukaryota</taxon>
        <taxon>Metazoa</taxon>
        <taxon>Spiralia</taxon>
        <taxon>Gnathifera</taxon>
        <taxon>Rotifera</taxon>
        <taxon>Eurotatoria</taxon>
        <taxon>Bdelloidea</taxon>
        <taxon>Adinetida</taxon>
        <taxon>Adinetidae</taxon>
        <taxon>Adineta</taxon>
    </lineage>
</organism>
<protein>
    <submittedName>
        <fullName evidence="1">Uncharacterized protein</fullName>
    </submittedName>
</protein>